<evidence type="ECO:0000256" key="8">
    <source>
        <dbReference type="ARBA" id="ARBA00022985"/>
    </source>
</evidence>
<name>A0ABX5T6G7_9ENTR</name>
<evidence type="ECO:0000256" key="3">
    <source>
        <dbReference type="ARBA" id="ARBA00006351"/>
    </source>
</evidence>
<feature type="domain" description="Glycosyl transferase family 8 C-terminal" evidence="9">
    <location>
        <begin position="276"/>
        <end position="332"/>
    </location>
</feature>
<dbReference type="InterPro" id="IPR029044">
    <property type="entry name" value="Nucleotide-diphossugar_trans"/>
</dbReference>
<keyword evidence="6" id="KW-0479">Metal-binding</keyword>
<proteinExistence type="inferred from homology"/>
<gene>
    <name evidence="10" type="ORF">E4Z61_17585</name>
</gene>
<comment type="cofactor">
    <cofactor evidence="1">
        <name>Mg(2+)</name>
        <dbReference type="ChEBI" id="CHEBI:18420"/>
    </cofactor>
</comment>
<dbReference type="InterPro" id="IPR013645">
    <property type="entry name" value="Glyco_transf_8N"/>
</dbReference>
<dbReference type="InterPro" id="IPR050748">
    <property type="entry name" value="Glycosyltrans_8_dom-fam"/>
</dbReference>
<evidence type="ECO:0000256" key="4">
    <source>
        <dbReference type="ARBA" id="ARBA00022676"/>
    </source>
</evidence>
<keyword evidence="5" id="KW-0808">Transferase</keyword>
<dbReference type="SUPFAM" id="SSF53448">
    <property type="entry name" value="Nucleotide-diphospho-sugar transferases"/>
    <property type="match status" value="1"/>
</dbReference>
<dbReference type="Gene3D" id="3.90.550.10">
    <property type="entry name" value="Spore Coat Polysaccharide Biosynthesis Protein SpsA, Chain A"/>
    <property type="match status" value="1"/>
</dbReference>
<dbReference type="CDD" id="cd04194">
    <property type="entry name" value="GT8_A4GalT_like"/>
    <property type="match status" value="1"/>
</dbReference>
<comment type="pathway">
    <text evidence="2">Bacterial outer membrane biogenesis; LPS core biosynthesis.</text>
</comment>
<organism evidence="10 11">
    <name type="scientific">Citrobacter tructae</name>
    <dbReference type="NCBI Taxonomy" id="2562449"/>
    <lineage>
        <taxon>Bacteria</taxon>
        <taxon>Pseudomonadati</taxon>
        <taxon>Pseudomonadota</taxon>
        <taxon>Gammaproteobacteria</taxon>
        <taxon>Enterobacterales</taxon>
        <taxon>Enterobacteriaceae</taxon>
        <taxon>Citrobacter</taxon>
    </lineage>
</organism>
<evidence type="ECO:0000256" key="7">
    <source>
        <dbReference type="ARBA" id="ARBA00022842"/>
    </source>
</evidence>
<evidence type="ECO:0000256" key="6">
    <source>
        <dbReference type="ARBA" id="ARBA00022723"/>
    </source>
</evidence>
<keyword evidence="4" id="KW-0328">Glycosyltransferase</keyword>
<dbReference type="PANTHER" id="PTHR13778">
    <property type="entry name" value="GLYCOSYLTRANSFERASE 8 DOMAIN-CONTAINING PROTEIN"/>
    <property type="match status" value="1"/>
</dbReference>
<evidence type="ECO:0000259" key="9">
    <source>
        <dbReference type="Pfam" id="PF08437"/>
    </source>
</evidence>
<comment type="similarity">
    <text evidence="3">Belongs to the glycosyltransferase 8 family.</text>
</comment>
<protein>
    <submittedName>
        <fullName evidence="10">Lipopolysaccharide 1,2-glucosyltransferase</fullName>
    </submittedName>
</protein>
<dbReference type="PANTHER" id="PTHR13778:SF64">
    <property type="entry name" value="LIPOPOLYSACCHARIDE 1,2-GLUCOSYLTRANSFERASE"/>
    <property type="match status" value="1"/>
</dbReference>
<accession>A0ABX5T6G7</accession>
<dbReference type="Pfam" id="PF08437">
    <property type="entry name" value="Glyco_transf_8C"/>
    <property type="match status" value="1"/>
</dbReference>
<evidence type="ECO:0000256" key="5">
    <source>
        <dbReference type="ARBA" id="ARBA00022679"/>
    </source>
</evidence>
<dbReference type="Pfam" id="PF01501">
    <property type="entry name" value="Glyco_transf_8"/>
    <property type="match status" value="1"/>
</dbReference>
<keyword evidence="7" id="KW-0460">Magnesium</keyword>
<keyword evidence="11" id="KW-1185">Reference proteome</keyword>
<dbReference type="Proteomes" id="UP000296284">
    <property type="component" value="Chromosome"/>
</dbReference>
<dbReference type="InterPro" id="IPR002495">
    <property type="entry name" value="Glyco_trans_8"/>
</dbReference>
<sequence>MNFDCHQSIKDTIEIFGAPTNQNPQLNIAWGVDQNFMFGAAVSMSSVLLHNQDINIHFHLFTDYIDSDYQQRLEKLAKQFATNITVYVMNAEGLKVLPCGNAWSYATYFRFIAFEYLSEKIDNLLYIDADVVCKGSLIELTKIQFDHHVAAVIQDVDDSRSYAVTRLNVPEFNEQYFNAGVIFANLREWKDQQFFAKAFSILLDKTKKFAFLDQDVLNIMFLGKTIFLPRIYDAIYGIKQELKSKNLSRYKDFITQDTILIHYVGVTKPWNSWANYPSAQYFVEAWKASPWADVPLLPARTPKQYKKKSRHERLQGKYFASIISYIGYLLEKIKSK</sequence>
<dbReference type="RefSeq" id="WP_135323866.1">
    <property type="nucleotide sequence ID" value="NZ_CP038469.1"/>
</dbReference>
<evidence type="ECO:0000256" key="2">
    <source>
        <dbReference type="ARBA" id="ARBA00004713"/>
    </source>
</evidence>
<keyword evidence="8" id="KW-0448">Lipopolysaccharide biosynthesis</keyword>
<dbReference type="EMBL" id="CP038469">
    <property type="protein sequence ID" value="QBX82062.1"/>
    <property type="molecule type" value="Genomic_DNA"/>
</dbReference>
<evidence type="ECO:0000313" key="11">
    <source>
        <dbReference type="Proteomes" id="UP000296284"/>
    </source>
</evidence>
<evidence type="ECO:0000313" key="10">
    <source>
        <dbReference type="EMBL" id="QBX82062.1"/>
    </source>
</evidence>
<evidence type="ECO:0000256" key="1">
    <source>
        <dbReference type="ARBA" id="ARBA00001946"/>
    </source>
</evidence>
<reference evidence="10 11" key="1">
    <citation type="submission" date="2019-03" db="EMBL/GenBank/DDBJ databases">
        <title>Complete genome sequence of Citrobacter sp. SNU WT2 isolated from diseased rainbow trout.</title>
        <authorList>
            <person name="Oh W.T."/>
            <person name="Park S.C."/>
        </authorList>
    </citation>
    <scope>NUCLEOTIDE SEQUENCE [LARGE SCALE GENOMIC DNA]</scope>
    <source>
        <strain evidence="10 11">SNU WT2</strain>
    </source>
</reference>